<dbReference type="InterPro" id="IPR007375">
    <property type="entry name" value="SoxG"/>
</dbReference>
<dbReference type="Proteomes" id="UP000996601">
    <property type="component" value="Unassembled WGS sequence"/>
</dbReference>
<dbReference type="SUPFAM" id="SSF103025">
    <property type="entry name" value="Folate-binding domain"/>
    <property type="match status" value="1"/>
</dbReference>
<dbReference type="EMBL" id="WHSB02000013">
    <property type="protein sequence ID" value="MCQ4633615.1"/>
    <property type="molecule type" value="Genomic_DNA"/>
</dbReference>
<reference evidence="1" key="1">
    <citation type="submission" date="2021-07" db="EMBL/GenBank/DDBJ databases">
        <title>Shinella sp. nov., a novel member of the genus Shinella from water.</title>
        <authorList>
            <person name="Deng Y."/>
        </authorList>
    </citation>
    <scope>NUCLEOTIDE SEQUENCE</scope>
    <source>
        <strain evidence="1">CPCC 100929</strain>
    </source>
</reference>
<dbReference type="InterPro" id="IPR027266">
    <property type="entry name" value="TrmE/GcvT-like"/>
</dbReference>
<dbReference type="RefSeq" id="WP_256120226.1">
    <property type="nucleotide sequence ID" value="NZ_WHSB02000013.1"/>
</dbReference>
<name>A0ABT1REJ8_9HYPH</name>
<organism evidence="1 2">
    <name type="scientific">Shinella lacus</name>
    <dbReference type="NCBI Taxonomy" id="2654216"/>
    <lineage>
        <taxon>Bacteria</taxon>
        <taxon>Pseudomonadati</taxon>
        <taxon>Pseudomonadota</taxon>
        <taxon>Alphaproteobacteria</taxon>
        <taxon>Hyphomicrobiales</taxon>
        <taxon>Rhizobiaceae</taxon>
        <taxon>Shinella</taxon>
    </lineage>
</organism>
<gene>
    <name evidence="1" type="ORF">GB927_026490</name>
</gene>
<evidence type="ECO:0000313" key="2">
    <source>
        <dbReference type="Proteomes" id="UP000996601"/>
    </source>
</evidence>
<sequence length="175" mass="18824">MPDLRALPALADRTPLVSHGIRLSPLPEGTVLQMIVGPDAPDQTANVERLANESGLAARPLSPGQWLLIGDKPTRRADMKHLLAALEPQASGIDQSHGRVRMRLEGPMAVKVLAKGTAVDLNQRAFPPGRSVATLIGHIAAHLTRHDVEDFEIAVLRGLAEACWIDLAGMCEEFV</sequence>
<dbReference type="Pfam" id="PF04268">
    <property type="entry name" value="SoxG"/>
    <property type="match status" value="1"/>
</dbReference>
<keyword evidence="2" id="KW-1185">Reference proteome</keyword>
<accession>A0ABT1REJ8</accession>
<evidence type="ECO:0000313" key="1">
    <source>
        <dbReference type="EMBL" id="MCQ4633615.1"/>
    </source>
</evidence>
<dbReference type="Gene3D" id="3.30.70.1520">
    <property type="entry name" value="Heterotetrameric sarcosine oxidase"/>
    <property type="match status" value="1"/>
</dbReference>
<dbReference type="Gene3D" id="3.30.1360.120">
    <property type="entry name" value="Probable tRNA modification gtpase trme, domain 1"/>
    <property type="match status" value="1"/>
</dbReference>
<protein>
    <submittedName>
        <fullName evidence="1">Sarcosine oxidase subunit gamma</fullName>
    </submittedName>
</protein>
<comment type="caution">
    <text evidence="1">The sequence shown here is derived from an EMBL/GenBank/DDBJ whole genome shotgun (WGS) entry which is preliminary data.</text>
</comment>
<proteinExistence type="predicted"/>